<organism evidence="2 3">
    <name type="scientific">Periophthalmus magnuspinnatus</name>
    <dbReference type="NCBI Taxonomy" id="409849"/>
    <lineage>
        <taxon>Eukaryota</taxon>
        <taxon>Metazoa</taxon>
        <taxon>Chordata</taxon>
        <taxon>Craniata</taxon>
        <taxon>Vertebrata</taxon>
        <taxon>Euteleostomi</taxon>
        <taxon>Actinopterygii</taxon>
        <taxon>Neopterygii</taxon>
        <taxon>Teleostei</taxon>
        <taxon>Neoteleostei</taxon>
        <taxon>Acanthomorphata</taxon>
        <taxon>Gobiaria</taxon>
        <taxon>Gobiiformes</taxon>
        <taxon>Gobioidei</taxon>
        <taxon>Gobiidae</taxon>
        <taxon>Oxudercinae</taxon>
        <taxon>Periophthalmus</taxon>
    </lineage>
</organism>
<accession>A0A3B3ZZL9</accession>
<feature type="region of interest" description="Disordered" evidence="1">
    <location>
        <begin position="1"/>
        <end position="82"/>
    </location>
</feature>
<dbReference type="AlphaFoldDB" id="A0A3B3ZZL9"/>
<evidence type="ECO:0000313" key="2">
    <source>
        <dbReference type="Ensembl" id="ENSPMGP00000009844.1"/>
    </source>
</evidence>
<dbReference type="Proteomes" id="UP000261520">
    <property type="component" value="Unplaced"/>
</dbReference>
<evidence type="ECO:0000313" key="3">
    <source>
        <dbReference type="Proteomes" id="UP000261520"/>
    </source>
</evidence>
<reference evidence="2" key="2">
    <citation type="submission" date="2025-09" db="UniProtKB">
        <authorList>
            <consortium name="Ensembl"/>
        </authorList>
    </citation>
    <scope>IDENTIFICATION</scope>
</reference>
<name>A0A3B3ZZL9_9GOBI</name>
<keyword evidence="3" id="KW-1185">Reference proteome</keyword>
<dbReference type="Ensembl" id="ENSPMGT00000010494.1">
    <property type="protein sequence ID" value="ENSPMGP00000009844.1"/>
    <property type="gene ID" value="ENSPMGG00000008153.1"/>
</dbReference>
<evidence type="ECO:0000256" key="1">
    <source>
        <dbReference type="SAM" id="MobiDB-lite"/>
    </source>
</evidence>
<feature type="compositionally biased region" description="Basic and acidic residues" evidence="1">
    <location>
        <begin position="18"/>
        <end position="36"/>
    </location>
</feature>
<reference evidence="2" key="1">
    <citation type="submission" date="2025-08" db="UniProtKB">
        <authorList>
            <consortium name="Ensembl"/>
        </authorList>
    </citation>
    <scope>IDENTIFICATION</scope>
</reference>
<proteinExistence type="predicted"/>
<sequence>MLDPKVTKPKLLDTSNKPGERVKPLKVRETTRERDLNVPCSVRGNRTVSCSRRPQRERSDTAPDTRKVALGSQRRTRAASTAPKLITQRCDAKPGNKKSRIYDKQTTAETKFRSTPPGNVDDISCKVSVELMYYVCYAFAMRYCVIGGCLSLEEVRQRQQQEMTQAKRKPKQVRSTVIFMNLKTIQQ</sequence>
<feature type="compositionally biased region" description="Basic and acidic residues" evidence="1">
    <location>
        <begin position="54"/>
        <end position="67"/>
    </location>
</feature>
<protein>
    <submittedName>
        <fullName evidence="2">Uncharacterized protein</fullName>
    </submittedName>
</protein>